<gene>
    <name evidence="4" type="ORF">SASPL_104973</name>
</gene>
<evidence type="ECO:0000313" key="4">
    <source>
        <dbReference type="EMBL" id="KAG6433362.1"/>
    </source>
</evidence>
<dbReference type="EMBL" id="PNBA02000002">
    <property type="protein sequence ID" value="KAG6433362.1"/>
    <property type="molecule type" value="Genomic_DNA"/>
</dbReference>
<keyword evidence="1" id="KW-0732">Signal</keyword>
<evidence type="ECO:0000256" key="2">
    <source>
        <dbReference type="ARBA" id="ARBA00023157"/>
    </source>
</evidence>
<dbReference type="PANTHER" id="PTHR36710:SF8">
    <property type="entry name" value="PECTINESTERASE INHIBITOR-LIKE"/>
    <property type="match status" value="1"/>
</dbReference>
<keyword evidence="5" id="KW-1185">Reference proteome</keyword>
<sequence length="181" mass="20481">MVDILSRSQSPPSLYKRYVIKPETRYALLNGQALDNLRQLDESVLVATTNSASKTTAKIQSLLPGTSHPNLKVVYSLCSNYYRAALSPAKEKIGSGDFGSVRSAADTALRDGKECWIAFSMAPTSPIAIVRENEEFMNYCSVFLAIFHKLYTIEYFLDYEMLSQLYLIISNFNIWMSNSYW</sequence>
<dbReference type="PANTHER" id="PTHR36710">
    <property type="entry name" value="PECTINESTERASE INHIBITOR-LIKE"/>
    <property type="match status" value="1"/>
</dbReference>
<comment type="caution">
    <text evidence="4">The sequence shown here is derived from an EMBL/GenBank/DDBJ whole genome shotgun (WGS) entry which is preliminary data.</text>
</comment>
<dbReference type="SUPFAM" id="SSF101148">
    <property type="entry name" value="Plant invertase/pectin methylesterase inhibitor"/>
    <property type="match status" value="1"/>
</dbReference>
<reference evidence="4" key="2">
    <citation type="submission" date="2020-08" db="EMBL/GenBank/DDBJ databases">
        <title>Plant Genome Project.</title>
        <authorList>
            <person name="Zhang R.-G."/>
        </authorList>
    </citation>
    <scope>NUCLEOTIDE SEQUENCE</scope>
    <source>
        <strain evidence="4">Huo1</strain>
        <tissue evidence="4">Leaf</tissue>
    </source>
</reference>
<accession>A0A8X9A8X1</accession>
<reference evidence="4" key="1">
    <citation type="submission" date="2018-01" db="EMBL/GenBank/DDBJ databases">
        <authorList>
            <person name="Mao J.F."/>
        </authorList>
    </citation>
    <scope>NUCLEOTIDE SEQUENCE</scope>
    <source>
        <strain evidence="4">Huo1</strain>
        <tissue evidence="4">Leaf</tissue>
    </source>
</reference>
<dbReference type="InterPro" id="IPR006501">
    <property type="entry name" value="Pectinesterase_inhib_dom"/>
</dbReference>
<evidence type="ECO:0000313" key="5">
    <source>
        <dbReference type="Proteomes" id="UP000298416"/>
    </source>
</evidence>
<protein>
    <recommendedName>
        <fullName evidence="6">Pectinesterase inhibitor domain-containing protein</fullName>
    </recommendedName>
</protein>
<dbReference type="InterPro" id="IPR035513">
    <property type="entry name" value="Invertase/methylesterase_inhib"/>
</dbReference>
<name>A0A8X9A8X1_SALSN</name>
<dbReference type="AlphaFoldDB" id="A0A8X9A8X1"/>
<evidence type="ECO:0000256" key="3">
    <source>
        <dbReference type="ARBA" id="ARBA00038471"/>
    </source>
</evidence>
<comment type="similarity">
    <text evidence="3">Belongs to the PMEI family.</text>
</comment>
<evidence type="ECO:0000256" key="1">
    <source>
        <dbReference type="ARBA" id="ARBA00022729"/>
    </source>
</evidence>
<proteinExistence type="inferred from homology"/>
<dbReference type="Gene3D" id="1.20.140.40">
    <property type="entry name" value="Invertase/pectin methylesterase inhibitor family protein"/>
    <property type="match status" value="1"/>
</dbReference>
<dbReference type="InterPro" id="IPR034086">
    <property type="entry name" value="PMEI_plant"/>
</dbReference>
<dbReference type="CDD" id="cd15797">
    <property type="entry name" value="PMEI"/>
    <property type="match status" value="1"/>
</dbReference>
<dbReference type="InterPro" id="IPR052421">
    <property type="entry name" value="PCW_Enzyme_Inhibitor"/>
</dbReference>
<dbReference type="Proteomes" id="UP000298416">
    <property type="component" value="Unassembled WGS sequence"/>
</dbReference>
<keyword evidence="2" id="KW-1015">Disulfide bond</keyword>
<evidence type="ECO:0008006" key="6">
    <source>
        <dbReference type="Google" id="ProtNLM"/>
    </source>
</evidence>
<dbReference type="GO" id="GO:0046910">
    <property type="term" value="F:pectinesterase inhibitor activity"/>
    <property type="evidence" value="ECO:0007669"/>
    <property type="project" value="InterPro"/>
</dbReference>
<organism evidence="4">
    <name type="scientific">Salvia splendens</name>
    <name type="common">Scarlet sage</name>
    <dbReference type="NCBI Taxonomy" id="180675"/>
    <lineage>
        <taxon>Eukaryota</taxon>
        <taxon>Viridiplantae</taxon>
        <taxon>Streptophyta</taxon>
        <taxon>Embryophyta</taxon>
        <taxon>Tracheophyta</taxon>
        <taxon>Spermatophyta</taxon>
        <taxon>Magnoliopsida</taxon>
        <taxon>eudicotyledons</taxon>
        <taxon>Gunneridae</taxon>
        <taxon>Pentapetalae</taxon>
        <taxon>asterids</taxon>
        <taxon>lamiids</taxon>
        <taxon>Lamiales</taxon>
        <taxon>Lamiaceae</taxon>
        <taxon>Nepetoideae</taxon>
        <taxon>Mentheae</taxon>
        <taxon>Salviinae</taxon>
        <taxon>Salvia</taxon>
        <taxon>Salvia subgen. Calosphace</taxon>
        <taxon>core Calosphace</taxon>
    </lineage>
</organism>
<dbReference type="NCBIfam" id="TIGR01614">
    <property type="entry name" value="PME_inhib"/>
    <property type="match status" value="1"/>
</dbReference>